<dbReference type="Gene3D" id="1.10.3790.10">
    <property type="entry name" value="NinB"/>
    <property type="match status" value="1"/>
</dbReference>
<name>A0A498D1P3_9FIRM</name>
<organism evidence="1 2">
    <name type="scientific">Anaerotruncus massiliensis</name>
    <name type="common">ex Liu et al. 2021</name>
    <dbReference type="NCBI Taxonomy" id="2321404"/>
    <lineage>
        <taxon>Bacteria</taxon>
        <taxon>Bacillati</taxon>
        <taxon>Bacillota</taxon>
        <taxon>Clostridia</taxon>
        <taxon>Eubacteriales</taxon>
        <taxon>Oscillospiraceae</taxon>
        <taxon>Anaerotruncus</taxon>
    </lineage>
</organism>
<comment type="caution">
    <text evidence="1">The sequence shown here is derived from an EMBL/GenBank/DDBJ whole genome shotgun (WGS) entry which is preliminary data.</text>
</comment>
<dbReference type="Proteomes" id="UP000276301">
    <property type="component" value="Unassembled WGS sequence"/>
</dbReference>
<gene>
    <name evidence="1" type="ORF">D4A47_06385</name>
</gene>
<protein>
    <submittedName>
        <fullName evidence="1">Uncharacterized protein</fullName>
    </submittedName>
</protein>
<evidence type="ECO:0000313" key="1">
    <source>
        <dbReference type="EMBL" id="RLL12150.1"/>
    </source>
</evidence>
<reference evidence="1 2" key="1">
    <citation type="submission" date="2018-10" db="EMBL/GenBank/DDBJ databases">
        <title>Anaerotruncus faecis sp. nov., isolated from human feces.</title>
        <authorList>
            <person name="Wang Y.-J."/>
        </authorList>
    </citation>
    <scope>NUCLEOTIDE SEQUENCE [LARGE SCALE GENOMIC DNA]</scope>
    <source>
        <strain evidence="1 2">22A2-44</strain>
    </source>
</reference>
<dbReference type="AlphaFoldDB" id="A0A498D1P3"/>
<evidence type="ECO:0000313" key="2">
    <source>
        <dbReference type="Proteomes" id="UP000276301"/>
    </source>
</evidence>
<dbReference type="EMBL" id="RCHT01000007">
    <property type="protein sequence ID" value="RLL12150.1"/>
    <property type="molecule type" value="Genomic_DNA"/>
</dbReference>
<dbReference type="InterPro" id="IPR036619">
    <property type="entry name" value="NinB_sf"/>
</dbReference>
<proteinExistence type="predicted"/>
<dbReference type="RefSeq" id="WP_121586636.1">
    <property type="nucleotide sequence ID" value="NZ_RCHT01000007.1"/>
</dbReference>
<sequence>MRQIKFDAARFRLDEQGGWLSLRVPSEYRQPARAFVREMPEGKLHIAELKRHRERRSLDANAYCWVLLEKLASAVGSDKDALYRDMVERYGVFMHVIVPPKAVDILRRDYRVVRELGPVVVNGKAGMQCQCYEGSSKYDTAEMARFIDGIVQECEELGIETESPDELVRMKREWGS</sequence>
<accession>A0A498D1P3</accession>
<keyword evidence="2" id="KW-1185">Reference proteome</keyword>